<dbReference type="Gene3D" id="1.10.10.60">
    <property type="entry name" value="Homeodomain-like"/>
    <property type="match status" value="1"/>
</dbReference>
<dbReference type="InterPro" id="IPR018060">
    <property type="entry name" value="HTH_AraC"/>
</dbReference>
<dbReference type="SUPFAM" id="SSF63829">
    <property type="entry name" value="Calcium-dependent phosphotriesterase"/>
    <property type="match status" value="3"/>
</dbReference>
<protein>
    <recommendedName>
        <fullName evidence="2">histidine kinase</fullName>
        <ecNumber evidence="2">2.7.13.3</ecNumber>
    </recommendedName>
</protein>
<dbReference type="PROSITE" id="PS00041">
    <property type="entry name" value="HTH_ARAC_FAMILY_1"/>
    <property type="match status" value="1"/>
</dbReference>
<evidence type="ECO:0000256" key="7">
    <source>
        <dbReference type="PROSITE-ProRule" id="PRU00169"/>
    </source>
</evidence>
<evidence type="ECO:0000256" key="5">
    <source>
        <dbReference type="ARBA" id="ARBA00023125"/>
    </source>
</evidence>
<keyword evidence="3 7" id="KW-0597">Phosphoprotein</keyword>
<sequence length="1345" mass="152774">MSRIIHTAIRLLKNRGLATLIICFVINTALSGQPYYFRHYQVESGLSHNSVICMLQDQEGFLWFGTKDGLNRFDGYTFKVFRHNPEDTGSIGNNFIQTLYESQGVLWVGTNKGLYQYDAQSESFHLLKVTLNSSIRDIFKDSENNLWFIAGSTLYQYNEQKQVLQAYDSNKYFEATALCGTIDGSLWVSTASGTLNQYDPAHDSFTSFNLFDQSPPTSSYWIEKIYNTGKRSILVGTRSQGVKLFNTHTGTYQDLLTHDSNHSELFVRNFVQSSNNDYWVATESGVYVYNIVTGELTNLRKSYSDPYSLSDNAIYSLCMDREGGIWTGTYFGGVNYYPRQYTPFEKFFPKRGENSISGNAVREICQDQYGSLWIGTEDAGLNKLDPISGIFTHFSPTDTNTRLSYYNVHSLLASDDELWIGTFEHGLDVMDITSGKVIRHYSASSQPGSLRSNFIHTLYQTRTGQILLGTSMGLYRYNPKSDDFTPLPEFPEVHHYTAIFEDHQGTLWAGTYRDGLYYYRAETGQQGFYKANSDHTNSLSSNSINGIFEDSQQTLWITTDGGLSEFNPDQHNFTHYTTQHGLPSNMVYSMLEDEKNTLWISTSKGLVRFDPANDDLKVYTKAHGLLSDQFNYSSAYKDPEGTMYFGSVNGLIRFNPSEFIKNMLIPQVRITGFQVDNKELAIAPAVSPLKQSVTYTDKITLSHNQSSFSLDFAALHYTAPTMTEYKYKMMGLDKEWTYLKTNRKVYFTELAPGEYTFMVKASNSSGLWNNEATRLTIEILPPFWASSWAYLLYTALAALLVFYGIRAYHRKTEEKNHRKIKLLENEKEKEVYQAKIQFFTNVAHEIRTPLTLIKGPLESLVKRSDTPSAASGNLKIMEKNVDRLLELANQLLDFRKTETEGFSLTFIQSDISDLLEDTYSRFQPAAEQSNVHFSLELPQHHLLAYVDSEALIKILSNLFSNAIKYAESTAGIRLLPVQSKEDQTFTIVVNNDGPVIPNELREKIFEPFYRLDESAKQTGTGIGLSLARSLAELHQGTLTMQPENGMNSFILTLPIHQEKEFRLYDEPREEEVVPAGLPEDETEEPVLKKPFILLVEDNNEMLEFISGELGQEYSVLPATNGEKALNILKKSTVHLVISDVMMPVMDGFELCKQIKTNLDHSHIPIILLTAKNTLQSRIEGLESGADAYLEKPFSPEHLQVQITNLLTNRSKIKEFFSSSPLAHLKSMAYSKADESFLDKLHEIIERHIADSNLNVEHLAEMMNMSRPTLYRKIKALSNLTPNELINLARLKKAAELLTTGDYKIYEVAELVGYNSQTSFGRNFLKQFGMTPSDYATAREIANKNH</sequence>
<evidence type="ECO:0000259" key="9">
    <source>
        <dbReference type="PROSITE" id="PS50109"/>
    </source>
</evidence>
<proteinExistence type="predicted"/>
<feature type="domain" description="Response regulatory" evidence="10">
    <location>
        <begin position="1091"/>
        <end position="1206"/>
    </location>
</feature>
<dbReference type="PANTHER" id="PTHR43547:SF2">
    <property type="entry name" value="HYBRID SIGNAL TRANSDUCTION HISTIDINE KINASE C"/>
    <property type="match status" value="1"/>
</dbReference>
<evidence type="ECO:0000259" key="8">
    <source>
        <dbReference type="PROSITE" id="PS01124"/>
    </source>
</evidence>
<dbReference type="InterPro" id="IPR011110">
    <property type="entry name" value="Reg_prop"/>
</dbReference>
<dbReference type="Pfam" id="PF07494">
    <property type="entry name" value="Reg_prop"/>
    <property type="match status" value="7"/>
</dbReference>
<dbReference type="SUPFAM" id="SSF55874">
    <property type="entry name" value="ATPase domain of HSP90 chaperone/DNA topoisomerase II/histidine kinase"/>
    <property type="match status" value="1"/>
</dbReference>
<dbReference type="InterPro" id="IPR004358">
    <property type="entry name" value="Sig_transdc_His_kin-like_C"/>
</dbReference>
<dbReference type="CDD" id="cd00082">
    <property type="entry name" value="HisKA"/>
    <property type="match status" value="1"/>
</dbReference>
<dbReference type="EMBL" id="CP120682">
    <property type="protein sequence ID" value="WKN34500.1"/>
    <property type="molecule type" value="Genomic_DNA"/>
</dbReference>
<dbReference type="CDD" id="cd17574">
    <property type="entry name" value="REC_OmpR"/>
    <property type="match status" value="1"/>
</dbReference>
<dbReference type="Pfam" id="PF02518">
    <property type="entry name" value="HATPase_c"/>
    <property type="match status" value="1"/>
</dbReference>
<dbReference type="FunFam" id="3.40.50.2300:FF:000138">
    <property type="entry name" value="Two-component system sensor histidine kinase/response regulator"/>
    <property type="match status" value="1"/>
</dbReference>
<dbReference type="InterPro" id="IPR011006">
    <property type="entry name" value="CheY-like_superfamily"/>
</dbReference>
<dbReference type="InterPro" id="IPR036890">
    <property type="entry name" value="HATPase_C_sf"/>
</dbReference>
<dbReference type="Gene3D" id="3.40.50.2300">
    <property type="match status" value="1"/>
</dbReference>
<dbReference type="PROSITE" id="PS50109">
    <property type="entry name" value="HIS_KIN"/>
    <property type="match status" value="1"/>
</dbReference>
<dbReference type="Gene3D" id="3.30.565.10">
    <property type="entry name" value="Histidine kinase-like ATPase, C-terminal domain"/>
    <property type="match status" value="1"/>
</dbReference>
<dbReference type="SUPFAM" id="SSF46689">
    <property type="entry name" value="Homeodomain-like"/>
    <property type="match status" value="1"/>
</dbReference>
<dbReference type="PROSITE" id="PS50110">
    <property type="entry name" value="RESPONSE_REGULATORY"/>
    <property type="match status" value="1"/>
</dbReference>
<dbReference type="GO" id="GO:0043565">
    <property type="term" value="F:sequence-specific DNA binding"/>
    <property type="evidence" value="ECO:0007669"/>
    <property type="project" value="InterPro"/>
</dbReference>
<dbReference type="GO" id="GO:0000155">
    <property type="term" value="F:phosphorelay sensor kinase activity"/>
    <property type="evidence" value="ECO:0007669"/>
    <property type="project" value="InterPro"/>
</dbReference>
<dbReference type="SMART" id="SM00387">
    <property type="entry name" value="HATPase_c"/>
    <property type="match status" value="1"/>
</dbReference>
<dbReference type="Pfam" id="PF00072">
    <property type="entry name" value="Response_reg"/>
    <property type="match status" value="1"/>
</dbReference>
<reference evidence="11" key="2">
    <citation type="journal article" date="2024" name="Antonie Van Leeuwenhoek">
        <title>Roseihalotalea indica gen. nov., sp. nov., a halophilic Bacteroidetes from mesopelagic Southwest Indian Ocean with higher carbohydrate metabolic potential.</title>
        <authorList>
            <person name="Chen B."/>
            <person name="Zhang M."/>
            <person name="Lin D."/>
            <person name="Ye J."/>
            <person name="Tang K."/>
        </authorList>
    </citation>
    <scope>NUCLEOTIDE SEQUENCE</scope>
    <source>
        <strain evidence="11">TK19036</strain>
    </source>
</reference>
<evidence type="ECO:0000313" key="11">
    <source>
        <dbReference type="EMBL" id="WKN34500.1"/>
    </source>
</evidence>
<dbReference type="InterPro" id="IPR001789">
    <property type="entry name" value="Sig_transdc_resp-reg_receiver"/>
</dbReference>
<name>A0AA49GL07_9BACT</name>
<dbReference type="SUPFAM" id="SSF47384">
    <property type="entry name" value="Homodimeric domain of signal transducing histidine kinase"/>
    <property type="match status" value="1"/>
</dbReference>
<dbReference type="InterPro" id="IPR011123">
    <property type="entry name" value="Y_Y_Y"/>
</dbReference>
<dbReference type="PANTHER" id="PTHR43547">
    <property type="entry name" value="TWO-COMPONENT HISTIDINE KINASE"/>
    <property type="match status" value="1"/>
</dbReference>
<evidence type="ECO:0000256" key="4">
    <source>
        <dbReference type="ARBA" id="ARBA00023015"/>
    </source>
</evidence>
<comment type="catalytic activity">
    <reaction evidence="1">
        <text>ATP + protein L-histidine = ADP + protein N-phospho-L-histidine.</text>
        <dbReference type="EC" id="2.7.13.3"/>
    </reaction>
</comment>
<dbReference type="InterPro" id="IPR036097">
    <property type="entry name" value="HisK_dim/P_sf"/>
</dbReference>
<dbReference type="Gene3D" id="2.60.40.10">
    <property type="entry name" value="Immunoglobulins"/>
    <property type="match status" value="1"/>
</dbReference>
<dbReference type="InterPro" id="IPR005467">
    <property type="entry name" value="His_kinase_dom"/>
</dbReference>
<dbReference type="InterPro" id="IPR003661">
    <property type="entry name" value="HisK_dim/P_dom"/>
</dbReference>
<keyword evidence="6" id="KW-0804">Transcription</keyword>
<dbReference type="Pfam" id="PF00512">
    <property type="entry name" value="HisKA"/>
    <property type="match status" value="1"/>
</dbReference>
<dbReference type="CDD" id="cd00075">
    <property type="entry name" value="HATPase"/>
    <property type="match status" value="1"/>
</dbReference>
<dbReference type="Pfam" id="PF12833">
    <property type="entry name" value="HTH_18"/>
    <property type="match status" value="1"/>
</dbReference>
<dbReference type="GO" id="GO:0003700">
    <property type="term" value="F:DNA-binding transcription factor activity"/>
    <property type="evidence" value="ECO:0007669"/>
    <property type="project" value="InterPro"/>
</dbReference>
<evidence type="ECO:0000259" key="10">
    <source>
        <dbReference type="PROSITE" id="PS50110"/>
    </source>
</evidence>
<feature type="modified residue" description="4-aspartylphosphate" evidence="7">
    <location>
        <position position="1139"/>
    </location>
</feature>
<keyword evidence="5" id="KW-0238">DNA-binding</keyword>
<dbReference type="InterPro" id="IPR018062">
    <property type="entry name" value="HTH_AraC-typ_CS"/>
</dbReference>
<evidence type="ECO:0000256" key="3">
    <source>
        <dbReference type="ARBA" id="ARBA00022553"/>
    </source>
</evidence>
<dbReference type="Gene3D" id="2.130.10.10">
    <property type="entry name" value="YVTN repeat-like/Quinoprotein amine dehydrogenase"/>
    <property type="match status" value="2"/>
</dbReference>
<dbReference type="SUPFAM" id="SSF52172">
    <property type="entry name" value="CheY-like"/>
    <property type="match status" value="1"/>
</dbReference>
<dbReference type="Pfam" id="PF07495">
    <property type="entry name" value="Y_Y_Y"/>
    <property type="match status" value="1"/>
</dbReference>
<dbReference type="PRINTS" id="PR00344">
    <property type="entry name" value="BCTRLSENSOR"/>
</dbReference>
<dbReference type="EC" id="2.7.13.3" evidence="2"/>
<reference evidence="11" key="1">
    <citation type="journal article" date="2023" name="Comput. Struct. Biotechnol. J.">
        <title>Discovery of a novel marine Bacteroidetes with a rich repertoire of carbohydrate-active enzymes.</title>
        <authorList>
            <person name="Chen B."/>
            <person name="Liu G."/>
            <person name="Chen Q."/>
            <person name="Wang H."/>
            <person name="Liu L."/>
            <person name="Tang K."/>
        </authorList>
    </citation>
    <scope>NUCLEOTIDE SEQUENCE</scope>
    <source>
        <strain evidence="11">TK19036</strain>
    </source>
</reference>
<feature type="domain" description="Histidine kinase" evidence="9">
    <location>
        <begin position="841"/>
        <end position="1057"/>
    </location>
</feature>
<dbReference type="FunFam" id="2.60.40.10:FF:000791">
    <property type="entry name" value="Two-component system sensor histidine kinase/response regulator"/>
    <property type="match status" value="1"/>
</dbReference>
<dbReference type="InterPro" id="IPR015943">
    <property type="entry name" value="WD40/YVTN_repeat-like_dom_sf"/>
</dbReference>
<dbReference type="InterPro" id="IPR009057">
    <property type="entry name" value="Homeodomain-like_sf"/>
</dbReference>
<dbReference type="PROSITE" id="PS01124">
    <property type="entry name" value="HTH_ARAC_FAMILY_2"/>
    <property type="match status" value="1"/>
</dbReference>
<evidence type="ECO:0000256" key="6">
    <source>
        <dbReference type="ARBA" id="ARBA00023163"/>
    </source>
</evidence>
<dbReference type="SMART" id="SM00342">
    <property type="entry name" value="HTH_ARAC"/>
    <property type="match status" value="1"/>
</dbReference>
<evidence type="ECO:0000256" key="2">
    <source>
        <dbReference type="ARBA" id="ARBA00012438"/>
    </source>
</evidence>
<dbReference type="SMART" id="SM00388">
    <property type="entry name" value="HisKA"/>
    <property type="match status" value="1"/>
</dbReference>
<dbReference type="Gene3D" id="1.10.287.130">
    <property type="match status" value="1"/>
</dbReference>
<evidence type="ECO:0000256" key="1">
    <source>
        <dbReference type="ARBA" id="ARBA00000085"/>
    </source>
</evidence>
<keyword evidence="4" id="KW-0805">Transcription regulation</keyword>
<gene>
    <name evidence="11" type="ORF">K4G66_19180</name>
</gene>
<dbReference type="FunFam" id="1.10.287.130:FF:000045">
    <property type="entry name" value="Two-component system sensor histidine kinase/response regulator"/>
    <property type="match status" value="1"/>
</dbReference>
<dbReference type="InterPro" id="IPR013783">
    <property type="entry name" value="Ig-like_fold"/>
</dbReference>
<organism evidence="11">
    <name type="scientific">Roseihalotalea indica</name>
    <dbReference type="NCBI Taxonomy" id="2867963"/>
    <lineage>
        <taxon>Bacteria</taxon>
        <taxon>Pseudomonadati</taxon>
        <taxon>Bacteroidota</taxon>
        <taxon>Cytophagia</taxon>
        <taxon>Cytophagales</taxon>
        <taxon>Catalimonadaceae</taxon>
        <taxon>Roseihalotalea</taxon>
    </lineage>
</organism>
<dbReference type="InterPro" id="IPR003594">
    <property type="entry name" value="HATPase_dom"/>
</dbReference>
<dbReference type="SMART" id="SM00448">
    <property type="entry name" value="REC"/>
    <property type="match status" value="1"/>
</dbReference>
<accession>A0AA49GL07</accession>
<feature type="domain" description="HTH araC/xylS-type" evidence="8">
    <location>
        <begin position="1238"/>
        <end position="1337"/>
    </location>
</feature>